<dbReference type="EMBL" id="JAPTMU010000004">
    <property type="protein sequence ID" value="KAJ4944057.1"/>
    <property type="molecule type" value="Genomic_DNA"/>
</dbReference>
<protein>
    <submittedName>
        <fullName evidence="2">Uncharacterized protein</fullName>
    </submittedName>
</protein>
<dbReference type="PANTHER" id="PTHR47773">
    <property type="entry name" value="SI:DKEY-9I5.2-RELATED"/>
    <property type="match status" value="1"/>
</dbReference>
<dbReference type="PANTHER" id="PTHR47773:SF1">
    <property type="entry name" value="C2H2-TYPE DOMAIN-CONTAINING PROTEIN"/>
    <property type="match status" value="1"/>
</dbReference>
<name>A0AAD6BJB5_9TELE</name>
<dbReference type="AlphaFoldDB" id="A0AAD6BJB5"/>
<evidence type="ECO:0000256" key="1">
    <source>
        <dbReference type="SAM" id="MobiDB-lite"/>
    </source>
</evidence>
<comment type="caution">
    <text evidence="2">The sequence shown here is derived from an EMBL/GenBank/DDBJ whole genome shotgun (WGS) entry which is preliminary data.</text>
</comment>
<keyword evidence="3" id="KW-1185">Reference proteome</keyword>
<gene>
    <name evidence="2" type="ORF">JOQ06_012604</name>
</gene>
<sequence>MIPGPHCAARPYQVYLISGIARWNCDRSSDAVFVGKGWRHRTHSVPLIHRLNTRCQQLFGEIVEENFRAPAEVDSDELLGLEYLFSHSTGPFSLEDIIHDGPGPDEEVVQPGQPTPDPEEDEAYQSDGESHCEGDNVLDAILPHIILVTDETSTVNPPAFEDACSQNPLPGFQQWFCSLLLEMGLVDDKLSLVTEQRNAILAAWNAVEDHDKQQQKFNQLYRTHWGNTLYCRTKRHNLVDAAVIQRVKMGIRYAPAQQDISAMNNRHMYTLVKLLWLNSPQGYRTSPEKTTILKAYERIQHGFWCLKQAFRCQR</sequence>
<feature type="region of interest" description="Disordered" evidence="1">
    <location>
        <begin position="95"/>
        <end position="130"/>
    </location>
</feature>
<organism evidence="2 3">
    <name type="scientific">Pogonophryne albipinna</name>
    <dbReference type="NCBI Taxonomy" id="1090488"/>
    <lineage>
        <taxon>Eukaryota</taxon>
        <taxon>Metazoa</taxon>
        <taxon>Chordata</taxon>
        <taxon>Craniata</taxon>
        <taxon>Vertebrata</taxon>
        <taxon>Euteleostomi</taxon>
        <taxon>Actinopterygii</taxon>
        <taxon>Neopterygii</taxon>
        <taxon>Teleostei</taxon>
        <taxon>Neoteleostei</taxon>
        <taxon>Acanthomorphata</taxon>
        <taxon>Eupercaria</taxon>
        <taxon>Perciformes</taxon>
        <taxon>Notothenioidei</taxon>
        <taxon>Pogonophryne</taxon>
    </lineage>
</organism>
<evidence type="ECO:0000313" key="3">
    <source>
        <dbReference type="Proteomes" id="UP001219934"/>
    </source>
</evidence>
<evidence type="ECO:0000313" key="2">
    <source>
        <dbReference type="EMBL" id="KAJ4944057.1"/>
    </source>
</evidence>
<dbReference type="Proteomes" id="UP001219934">
    <property type="component" value="Unassembled WGS sequence"/>
</dbReference>
<reference evidence="2" key="1">
    <citation type="submission" date="2022-11" db="EMBL/GenBank/DDBJ databases">
        <title>Chromosome-level genome of Pogonophryne albipinna.</title>
        <authorList>
            <person name="Jo E."/>
        </authorList>
    </citation>
    <scope>NUCLEOTIDE SEQUENCE</scope>
    <source>
        <strain evidence="2">SGF0006</strain>
        <tissue evidence="2">Muscle</tissue>
    </source>
</reference>
<accession>A0AAD6BJB5</accession>
<proteinExistence type="predicted"/>